<dbReference type="Pfam" id="PF00126">
    <property type="entry name" value="HTH_1"/>
    <property type="match status" value="1"/>
</dbReference>
<dbReference type="PROSITE" id="PS50931">
    <property type="entry name" value="HTH_LYSR"/>
    <property type="match status" value="1"/>
</dbReference>
<dbReference type="GO" id="GO:0032993">
    <property type="term" value="C:protein-DNA complex"/>
    <property type="evidence" value="ECO:0007669"/>
    <property type="project" value="TreeGrafter"/>
</dbReference>
<organism evidence="7 8">
    <name type="scientific">Nocardia africana</name>
    <dbReference type="NCBI Taxonomy" id="134964"/>
    <lineage>
        <taxon>Bacteria</taxon>
        <taxon>Bacillati</taxon>
        <taxon>Actinomycetota</taxon>
        <taxon>Actinomycetes</taxon>
        <taxon>Mycobacteriales</taxon>
        <taxon>Nocardiaceae</taxon>
        <taxon>Nocardia</taxon>
    </lineage>
</organism>
<evidence type="ECO:0000256" key="1">
    <source>
        <dbReference type="ARBA" id="ARBA00009437"/>
    </source>
</evidence>
<gene>
    <name evidence="7" type="primary">cynR_2</name>
    <name evidence="7" type="ORF">NCTC13184_04224</name>
</gene>
<evidence type="ECO:0000259" key="6">
    <source>
        <dbReference type="PROSITE" id="PS50931"/>
    </source>
</evidence>
<feature type="domain" description="HTH lysR-type" evidence="6">
    <location>
        <begin position="33"/>
        <end position="90"/>
    </location>
</feature>
<evidence type="ECO:0000313" key="8">
    <source>
        <dbReference type="Proteomes" id="UP000255082"/>
    </source>
</evidence>
<protein>
    <submittedName>
        <fullName evidence="7">Cyn operon transcriptional activator</fullName>
    </submittedName>
</protein>
<dbReference type="Proteomes" id="UP000255082">
    <property type="component" value="Unassembled WGS sequence"/>
</dbReference>
<dbReference type="InterPro" id="IPR036390">
    <property type="entry name" value="WH_DNA-bd_sf"/>
</dbReference>
<dbReference type="PANTHER" id="PTHR30346">
    <property type="entry name" value="TRANSCRIPTIONAL DUAL REGULATOR HCAR-RELATED"/>
    <property type="match status" value="1"/>
</dbReference>
<dbReference type="AlphaFoldDB" id="A0A378WWJ1"/>
<dbReference type="FunFam" id="1.10.10.10:FF:000001">
    <property type="entry name" value="LysR family transcriptional regulator"/>
    <property type="match status" value="1"/>
</dbReference>
<proteinExistence type="inferred from homology"/>
<keyword evidence="2" id="KW-0805">Transcription regulation</keyword>
<dbReference type="PRINTS" id="PR00039">
    <property type="entry name" value="HTHLYSR"/>
</dbReference>
<dbReference type="InterPro" id="IPR036388">
    <property type="entry name" value="WH-like_DNA-bd_sf"/>
</dbReference>
<accession>A0A378WWJ1</accession>
<evidence type="ECO:0000313" key="7">
    <source>
        <dbReference type="EMBL" id="SUA45700.1"/>
    </source>
</evidence>
<sequence length="331" mass="35261">MPGYLQRVVVSAGDAGSMPHVLNPAVSPTGEPLDSRRLQQFLCVADHSGFSKAAEELHLSQQALSASVAKLESQLGVTLFDRTGRQVRLTPAGQALRDGASVLLSAGQVLVRQVRDAAAAQRRPFVVAHTPAITAEEVHGLLEPVRRGMPDVSVTVVQMFPDDLGPAVLNGSVDLALRRGATVPAMLAAAVIAYHPLRIAVARDHRLAGHRAVAMPDLRAERFIVWAPPGTSFYTDFILSTCRRAGFEPTLVVNRIQGATPATAVLDYPDAVAFVTEPPGPALGGTARVIDITDPPLVPVQGVWLPHTRSPIRDLLTTGDTPRTISSPPRR</sequence>
<evidence type="ECO:0000256" key="5">
    <source>
        <dbReference type="ARBA" id="ARBA00023163"/>
    </source>
</evidence>
<dbReference type="SUPFAM" id="SSF46785">
    <property type="entry name" value="Winged helix' DNA-binding domain"/>
    <property type="match status" value="1"/>
</dbReference>
<dbReference type="PANTHER" id="PTHR30346:SF0">
    <property type="entry name" value="HCA OPERON TRANSCRIPTIONAL ACTIVATOR HCAR"/>
    <property type="match status" value="1"/>
</dbReference>
<comment type="similarity">
    <text evidence="1">Belongs to the LysR transcriptional regulatory family.</text>
</comment>
<dbReference type="Gene3D" id="3.40.190.10">
    <property type="entry name" value="Periplasmic binding protein-like II"/>
    <property type="match status" value="2"/>
</dbReference>
<dbReference type="GO" id="GO:0003677">
    <property type="term" value="F:DNA binding"/>
    <property type="evidence" value="ECO:0007669"/>
    <property type="project" value="UniProtKB-KW"/>
</dbReference>
<name>A0A378WWJ1_9NOCA</name>
<dbReference type="InterPro" id="IPR005119">
    <property type="entry name" value="LysR_subst-bd"/>
</dbReference>
<keyword evidence="5" id="KW-0804">Transcription</keyword>
<keyword evidence="4" id="KW-0010">Activator</keyword>
<evidence type="ECO:0000256" key="2">
    <source>
        <dbReference type="ARBA" id="ARBA00023015"/>
    </source>
</evidence>
<dbReference type="SUPFAM" id="SSF53850">
    <property type="entry name" value="Periplasmic binding protein-like II"/>
    <property type="match status" value="1"/>
</dbReference>
<dbReference type="InterPro" id="IPR000847">
    <property type="entry name" value="LysR_HTH_N"/>
</dbReference>
<evidence type="ECO:0000256" key="3">
    <source>
        <dbReference type="ARBA" id="ARBA00023125"/>
    </source>
</evidence>
<dbReference type="EMBL" id="UGRU01000001">
    <property type="protein sequence ID" value="SUA45700.1"/>
    <property type="molecule type" value="Genomic_DNA"/>
</dbReference>
<dbReference type="Gene3D" id="1.10.10.10">
    <property type="entry name" value="Winged helix-like DNA-binding domain superfamily/Winged helix DNA-binding domain"/>
    <property type="match status" value="1"/>
</dbReference>
<dbReference type="Pfam" id="PF03466">
    <property type="entry name" value="LysR_substrate"/>
    <property type="match status" value="1"/>
</dbReference>
<dbReference type="GO" id="GO:0003700">
    <property type="term" value="F:DNA-binding transcription factor activity"/>
    <property type="evidence" value="ECO:0007669"/>
    <property type="project" value="InterPro"/>
</dbReference>
<keyword evidence="3" id="KW-0238">DNA-binding</keyword>
<reference evidence="7 8" key="1">
    <citation type="submission" date="2018-06" db="EMBL/GenBank/DDBJ databases">
        <authorList>
            <consortium name="Pathogen Informatics"/>
            <person name="Doyle S."/>
        </authorList>
    </citation>
    <scope>NUCLEOTIDE SEQUENCE [LARGE SCALE GENOMIC DNA]</scope>
    <source>
        <strain evidence="7 8">NCTC13184</strain>
    </source>
</reference>
<evidence type="ECO:0000256" key="4">
    <source>
        <dbReference type="ARBA" id="ARBA00023159"/>
    </source>
</evidence>